<evidence type="ECO:0000256" key="8">
    <source>
        <dbReference type="ARBA" id="ARBA00031828"/>
    </source>
</evidence>
<keyword evidence="4" id="KW-0479">Metal-binding</keyword>
<dbReference type="RefSeq" id="WP_163109304.1">
    <property type="nucleotide sequence ID" value="NZ_JAAAWP010000001.1"/>
</dbReference>
<dbReference type="Proteomes" id="UP000478837">
    <property type="component" value="Unassembled WGS sequence"/>
</dbReference>
<comment type="caution">
    <text evidence="9">The sequence shown here is derived from an EMBL/GenBank/DDBJ whole genome shotgun (WGS) entry which is preliminary data.</text>
</comment>
<evidence type="ECO:0000256" key="5">
    <source>
        <dbReference type="ARBA" id="ARBA00022801"/>
    </source>
</evidence>
<gene>
    <name evidence="9" type="primary">gmhB</name>
    <name evidence="9" type="ORF">GTW09_01010</name>
</gene>
<evidence type="ECO:0000313" key="10">
    <source>
        <dbReference type="Proteomes" id="UP000478837"/>
    </source>
</evidence>
<dbReference type="InterPro" id="IPR036412">
    <property type="entry name" value="HAD-like_sf"/>
</dbReference>
<dbReference type="InterPro" id="IPR006543">
    <property type="entry name" value="Histidinol-phos"/>
</dbReference>
<evidence type="ECO:0000256" key="2">
    <source>
        <dbReference type="ARBA" id="ARBA00005628"/>
    </source>
</evidence>
<dbReference type="GO" id="GO:0016791">
    <property type="term" value="F:phosphatase activity"/>
    <property type="evidence" value="ECO:0007669"/>
    <property type="project" value="InterPro"/>
</dbReference>
<dbReference type="GO" id="GO:0005975">
    <property type="term" value="P:carbohydrate metabolic process"/>
    <property type="evidence" value="ECO:0007669"/>
    <property type="project" value="InterPro"/>
</dbReference>
<dbReference type="GO" id="GO:0046872">
    <property type="term" value="F:metal ion binding"/>
    <property type="evidence" value="ECO:0007669"/>
    <property type="project" value="UniProtKB-KW"/>
</dbReference>
<keyword evidence="3" id="KW-0963">Cytoplasm</keyword>
<dbReference type="PANTHER" id="PTHR42891">
    <property type="entry name" value="D-GLYCERO-BETA-D-MANNO-HEPTOSE-1,7-BISPHOSPHATE 7-PHOSPHATASE"/>
    <property type="match status" value="1"/>
</dbReference>
<dbReference type="NCBIfam" id="TIGR01662">
    <property type="entry name" value="HAD-SF-IIIA"/>
    <property type="match status" value="1"/>
</dbReference>
<keyword evidence="7" id="KW-0119">Carbohydrate metabolism</keyword>
<comment type="subcellular location">
    <subcellularLocation>
        <location evidence="1">Cytoplasm</location>
    </subcellularLocation>
</comment>
<evidence type="ECO:0000256" key="1">
    <source>
        <dbReference type="ARBA" id="ARBA00004496"/>
    </source>
</evidence>
<keyword evidence="6" id="KW-0862">Zinc</keyword>
<dbReference type="InterPro" id="IPR004446">
    <property type="entry name" value="Heptose_bisP_phosphatase"/>
</dbReference>
<protein>
    <recommendedName>
        <fullName evidence="8">D,D-heptose 1,7-bisphosphate phosphatase</fullName>
    </recommendedName>
</protein>
<evidence type="ECO:0000256" key="6">
    <source>
        <dbReference type="ARBA" id="ARBA00022833"/>
    </source>
</evidence>
<comment type="similarity">
    <text evidence="2">Belongs to the GmhB family.</text>
</comment>
<evidence type="ECO:0000256" key="3">
    <source>
        <dbReference type="ARBA" id="ARBA00022490"/>
    </source>
</evidence>
<reference evidence="9 10" key="1">
    <citation type="submission" date="2020-01" db="EMBL/GenBank/DDBJ databases">
        <title>Genomes of bacteria type strains.</title>
        <authorList>
            <person name="Chen J."/>
            <person name="Zhu S."/>
            <person name="Yang J."/>
        </authorList>
    </citation>
    <scope>NUCLEOTIDE SEQUENCE [LARGE SCALE GENOMIC DNA]</scope>
    <source>
        <strain evidence="9 10">LMG 22958</strain>
    </source>
</reference>
<dbReference type="SUPFAM" id="SSF56784">
    <property type="entry name" value="HAD-like"/>
    <property type="match status" value="1"/>
</dbReference>
<sequence>MKNVADPTISCVAQSKSAKTQSLKAHSKALFLDRDGVINVDHGYVGHYKDFEYLDGIFELVKSYSDYGYKIVIVTNQSGIARGLYTEQDFSVLMNAVKADFAQRGVGEIAIYYCPHHVDGAIAQYAVTCNCRKPKPGMLLQAADDLVINLSASILIGDSWRDIEAAHAAGISKSYYLSEQAMPKSSEITSVIQVTQLNQVPHPHSSTP</sequence>
<keyword evidence="10" id="KW-1185">Reference proteome</keyword>
<dbReference type="NCBIfam" id="TIGR00213">
    <property type="entry name" value="GmhB_yaeD"/>
    <property type="match status" value="1"/>
</dbReference>
<dbReference type="GO" id="GO:0005737">
    <property type="term" value="C:cytoplasm"/>
    <property type="evidence" value="ECO:0007669"/>
    <property type="project" value="UniProtKB-SubCell"/>
</dbReference>
<name>A0A6L9MQ10_9ALTE</name>
<dbReference type="Gene3D" id="3.40.50.1000">
    <property type="entry name" value="HAD superfamily/HAD-like"/>
    <property type="match status" value="1"/>
</dbReference>
<dbReference type="AlphaFoldDB" id="A0A6L9MQ10"/>
<evidence type="ECO:0000256" key="7">
    <source>
        <dbReference type="ARBA" id="ARBA00023277"/>
    </source>
</evidence>
<dbReference type="CDD" id="cd07503">
    <property type="entry name" value="HAD_HisB-N"/>
    <property type="match status" value="1"/>
</dbReference>
<dbReference type="Pfam" id="PF13242">
    <property type="entry name" value="Hydrolase_like"/>
    <property type="match status" value="1"/>
</dbReference>
<evidence type="ECO:0000313" key="9">
    <source>
        <dbReference type="EMBL" id="NDW20110.1"/>
    </source>
</evidence>
<evidence type="ECO:0000256" key="4">
    <source>
        <dbReference type="ARBA" id="ARBA00022723"/>
    </source>
</evidence>
<dbReference type="InterPro" id="IPR023214">
    <property type="entry name" value="HAD_sf"/>
</dbReference>
<dbReference type="InterPro" id="IPR006549">
    <property type="entry name" value="HAD-SF_hydro_IIIA"/>
</dbReference>
<dbReference type="NCBIfam" id="TIGR01656">
    <property type="entry name" value="Histidinol-ppas"/>
    <property type="match status" value="1"/>
</dbReference>
<dbReference type="EMBL" id="JAAAWP010000001">
    <property type="protein sequence ID" value="NDW20110.1"/>
    <property type="molecule type" value="Genomic_DNA"/>
</dbReference>
<keyword evidence="5 9" id="KW-0378">Hydrolase</keyword>
<proteinExistence type="inferred from homology"/>
<accession>A0A6L9MQ10</accession>
<organism evidence="9 10">
    <name type="scientific">Alteromonas hispanica</name>
    <dbReference type="NCBI Taxonomy" id="315421"/>
    <lineage>
        <taxon>Bacteria</taxon>
        <taxon>Pseudomonadati</taxon>
        <taxon>Pseudomonadota</taxon>
        <taxon>Gammaproteobacteria</taxon>
        <taxon>Alteromonadales</taxon>
        <taxon>Alteromonadaceae</taxon>
        <taxon>Alteromonas/Salinimonas group</taxon>
        <taxon>Alteromonas</taxon>
    </lineage>
</organism>
<dbReference type="FunFam" id="3.40.50.1000:FF:000037">
    <property type="entry name" value="D,D-heptose 1,7-bisphosphate phosphatase"/>
    <property type="match status" value="1"/>
</dbReference>
<dbReference type="PANTHER" id="PTHR42891:SF1">
    <property type="entry name" value="D-GLYCERO-BETA-D-MANNO-HEPTOSE-1,7-BISPHOSPHATE 7-PHOSPHATASE"/>
    <property type="match status" value="1"/>
</dbReference>